<keyword evidence="6" id="KW-1185">Reference proteome</keyword>
<dbReference type="OrthoDB" id="10251242at2759"/>
<sequence length="217" mass="24418">MIIPPESPIYQYVLKYGFRKHPVLQRLCDKSADHPLAIMAATPDEVSMMQFLLQLIHAKKVLEIGVFTGYTTLGMALALPSDGKVIGLDISNEFVDIGRPFWKEAGVDHKIDIRIRPALESMDQMLGNNESGTFDFIFIDADKPNYINYYEKSLQLLRKDGIIAIDNTIWGGRVADESINDGSTTTIRKLNSIIKDDERVEFVLLTVSDGVTLIRKK</sequence>
<comment type="similarity">
    <text evidence="4">Belongs to the class I-like SAM-binding methyltransferase superfamily. Cation-dependent O-methyltransferase family.</text>
</comment>
<dbReference type="STRING" id="10228.B3SD93"/>
<dbReference type="KEGG" id="tad:TRIADDRAFT_33765"/>
<evidence type="ECO:0000256" key="2">
    <source>
        <dbReference type="ARBA" id="ARBA00022679"/>
    </source>
</evidence>
<dbReference type="GO" id="GO:0008757">
    <property type="term" value="F:S-adenosylmethionine-dependent methyltransferase activity"/>
    <property type="evidence" value="ECO:0000318"/>
    <property type="project" value="GO_Central"/>
</dbReference>
<dbReference type="GO" id="GO:0008171">
    <property type="term" value="F:O-methyltransferase activity"/>
    <property type="evidence" value="ECO:0007669"/>
    <property type="project" value="InterPro"/>
</dbReference>
<name>B3SD93_TRIAD</name>
<dbReference type="PROSITE" id="PS51682">
    <property type="entry name" value="SAM_OMT_I"/>
    <property type="match status" value="1"/>
</dbReference>
<dbReference type="HOGENOM" id="CLU_067676_5_1_1"/>
<dbReference type="Gene3D" id="3.40.50.150">
    <property type="entry name" value="Vaccinia Virus protein VP39"/>
    <property type="match status" value="1"/>
</dbReference>
<dbReference type="CDD" id="cd02440">
    <property type="entry name" value="AdoMet_MTases"/>
    <property type="match status" value="1"/>
</dbReference>
<dbReference type="InterPro" id="IPR050362">
    <property type="entry name" value="Cation-dep_OMT"/>
</dbReference>
<evidence type="ECO:0000256" key="4">
    <source>
        <dbReference type="ARBA" id="ARBA00023453"/>
    </source>
</evidence>
<dbReference type="OMA" id="PYDMIFI"/>
<dbReference type="InterPro" id="IPR029063">
    <property type="entry name" value="SAM-dependent_MTases_sf"/>
</dbReference>
<dbReference type="GeneID" id="6759439"/>
<proteinExistence type="inferred from homology"/>
<dbReference type="FunCoup" id="B3SD93">
    <property type="interactions" value="217"/>
</dbReference>
<dbReference type="Proteomes" id="UP000009022">
    <property type="component" value="Unassembled WGS sequence"/>
</dbReference>
<evidence type="ECO:0000256" key="3">
    <source>
        <dbReference type="ARBA" id="ARBA00022691"/>
    </source>
</evidence>
<dbReference type="PhylomeDB" id="B3SD93"/>
<keyword evidence="2" id="KW-0808">Transferase</keyword>
<dbReference type="EMBL" id="DS985277">
    <property type="protein sequence ID" value="EDV19280.1"/>
    <property type="molecule type" value="Genomic_DNA"/>
</dbReference>
<dbReference type="PANTHER" id="PTHR10509:SF93">
    <property type="entry name" value="CATECHOL O-METHYLTRANSFERASE DOMAIN-CONTAINING PROTEIN 1"/>
    <property type="match status" value="1"/>
</dbReference>
<evidence type="ECO:0000313" key="6">
    <source>
        <dbReference type="Proteomes" id="UP000009022"/>
    </source>
</evidence>
<keyword evidence="3" id="KW-0949">S-adenosyl-L-methionine</keyword>
<gene>
    <name evidence="5" type="ORF">TRIADDRAFT_33765</name>
</gene>
<keyword evidence="1" id="KW-0489">Methyltransferase</keyword>
<dbReference type="Pfam" id="PF01596">
    <property type="entry name" value="Methyltransf_3"/>
    <property type="match status" value="1"/>
</dbReference>
<dbReference type="CTD" id="6759439"/>
<reference evidence="5 6" key="1">
    <citation type="journal article" date="2008" name="Nature">
        <title>The Trichoplax genome and the nature of placozoans.</title>
        <authorList>
            <person name="Srivastava M."/>
            <person name="Begovic E."/>
            <person name="Chapman J."/>
            <person name="Putnam N.H."/>
            <person name="Hellsten U."/>
            <person name="Kawashima T."/>
            <person name="Kuo A."/>
            <person name="Mitros T."/>
            <person name="Salamov A."/>
            <person name="Carpenter M.L."/>
            <person name="Signorovitch A.Y."/>
            <person name="Moreno M.A."/>
            <person name="Kamm K."/>
            <person name="Grimwood J."/>
            <person name="Schmutz J."/>
            <person name="Shapiro H."/>
            <person name="Grigoriev I.V."/>
            <person name="Buss L.W."/>
            <person name="Schierwater B."/>
            <person name="Dellaporta S.L."/>
            <person name="Rokhsar D.S."/>
        </authorList>
    </citation>
    <scope>NUCLEOTIDE SEQUENCE [LARGE SCALE GENOMIC DNA]</scope>
    <source>
        <strain evidence="5 6">Grell-BS-1999</strain>
    </source>
</reference>
<dbReference type="GO" id="GO:0032259">
    <property type="term" value="P:methylation"/>
    <property type="evidence" value="ECO:0007669"/>
    <property type="project" value="UniProtKB-KW"/>
</dbReference>
<evidence type="ECO:0000313" key="5">
    <source>
        <dbReference type="EMBL" id="EDV19280.1"/>
    </source>
</evidence>
<protein>
    <recommendedName>
        <fullName evidence="7">Caffeoyl-CoA O-methyltransferase</fullName>
    </recommendedName>
</protein>
<accession>B3SD93</accession>
<organism evidence="5 6">
    <name type="scientific">Trichoplax adhaerens</name>
    <name type="common">Trichoplax reptans</name>
    <dbReference type="NCBI Taxonomy" id="10228"/>
    <lineage>
        <taxon>Eukaryota</taxon>
        <taxon>Metazoa</taxon>
        <taxon>Placozoa</taxon>
        <taxon>Uniplacotomia</taxon>
        <taxon>Trichoplacea</taxon>
        <taxon>Trichoplacidae</taxon>
        <taxon>Trichoplax</taxon>
    </lineage>
</organism>
<dbReference type="eggNOG" id="KOG1663">
    <property type="taxonomic scope" value="Eukaryota"/>
</dbReference>
<dbReference type="SUPFAM" id="SSF53335">
    <property type="entry name" value="S-adenosyl-L-methionine-dependent methyltransferases"/>
    <property type="match status" value="1"/>
</dbReference>
<dbReference type="InParanoid" id="B3SD93"/>
<dbReference type="PANTHER" id="PTHR10509">
    <property type="entry name" value="O-METHYLTRANSFERASE-RELATED"/>
    <property type="match status" value="1"/>
</dbReference>
<evidence type="ECO:0000256" key="1">
    <source>
        <dbReference type="ARBA" id="ARBA00022603"/>
    </source>
</evidence>
<dbReference type="AlphaFoldDB" id="B3SD93"/>
<evidence type="ECO:0008006" key="7">
    <source>
        <dbReference type="Google" id="ProtNLM"/>
    </source>
</evidence>
<dbReference type="RefSeq" id="XP_002118204.1">
    <property type="nucleotide sequence ID" value="XM_002118168.1"/>
</dbReference>
<dbReference type="InterPro" id="IPR002935">
    <property type="entry name" value="SAM_O-MeTrfase"/>
</dbReference>